<dbReference type="InterPro" id="IPR003607">
    <property type="entry name" value="HD/PDEase_dom"/>
</dbReference>
<dbReference type="InterPro" id="IPR006674">
    <property type="entry name" value="HD_domain"/>
</dbReference>
<gene>
    <name evidence="5" type="primary">rny</name>
    <name evidence="9" type="ORF">A3J77_01020</name>
</gene>
<dbReference type="Pfam" id="PF12072">
    <property type="entry name" value="RNase_Y_N"/>
    <property type="match status" value="1"/>
</dbReference>
<reference evidence="9 10" key="1">
    <citation type="journal article" date="2016" name="Nat. Commun.">
        <title>Thousands of microbial genomes shed light on interconnected biogeochemical processes in an aquifer system.</title>
        <authorList>
            <person name="Anantharaman K."/>
            <person name="Brown C.T."/>
            <person name="Hug L.A."/>
            <person name="Sharon I."/>
            <person name="Castelle C.J."/>
            <person name="Probst A.J."/>
            <person name="Thomas B.C."/>
            <person name="Singh A."/>
            <person name="Wilkins M.J."/>
            <person name="Karaoz U."/>
            <person name="Brodie E.L."/>
            <person name="Williams K.H."/>
            <person name="Hubbard S.S."/>
            <person name="Banfield J.F."/>
        </authorList>
    </citation>
    <scope>NUCLEOTIDE SEQUENCE [LARGE SCALE GENOMIC DNA]</scope>
</reference>
<evidence type="ECO:0000256" key="7">
    <source>
        <dbReference type="SAM" id="Coils"/>
    </source>
</evidence>
<dbReference type="Proteomes" id="UP000182002">
    <property type="component" value="Unassembled WGS sequence"/>
</dbReference>
<keyword evidence="5" id="KW-0812">Transmembrane</keyword>
<keyword evidence="1 5" id="KW-0540">Nuclease</keyword>
<keyword evidence="5" id="KW-1003">Cell membrane</keyword>
<evidence type="ECO:0000256" key="1">
    <source>
        <dbReference type="ARBA" id="ARBA00022722"/>
    </source>
</evidence>
<dbReference type="GO" id="GO:0006402">
    <property type="term" value="P:mRNA catabolic process"/>
    <property type="evidence" value="ECO:0007669"/>
    <property type="project" value="UniProtKB-UniRule"/>
</dbReference>
<dbReference type="Gene3D" id="1.10.3210.10">
    <property type="entry name" value="Hypothetical protein af1432"/>
    <property type="match status" value="1"/>
</dbReference>
<dbReference type="GO" id="GO:0005886">
    <property type="term" value="C:plasma membrane"/>
    <property type="evidence" value="ECO:0007669"/>
    <property type="project" value="UniProtKB-SubCell"/>
</dbReference>
<comment type="similarity">
    <text evidence="5">Belongs to the RNase Y family.</text>
</comment>
<dbReference type="HAMAP" id="MF_00335">
    <property type="entry name" value="RNase_Y"/>
    <property type="match status" value="1"/>
</dbReference>
<dbReference type="CDD" id="cd00077">
    <property type="entry name" value="HDc"/>
    <property type="match status" value="1"/>
</dbReference>
<organism evidence="9 10">
    <name type="scientific">Candidatus Wolfebacteria bacterium RBG_13_41_7</name>
    <dbReference type="NCBI Taxonomy" id="1802554"/>
    <lineage>
        <taxon>Bacteria</taxon>
        <taxon>Candidatus Wolfeibacteriota</taxon>
    </lineage>
</organism>
<dbReference type="Gene3D" id="3.30.300.20">
    <property type="match status" value="1"/>
</dbReference>
<dbReference type="Pfam" id="PF01966">
    <property type="entry name" value="HD"/>
    <property type="match status" value="1"/>
</dbReference>
<evidence type="ECO:0000313" key="9">
    <source>
        <dbReference type="EMBL" id="OGM89561.1"/>
    </source>
</evidence>
<keyword evidence="5" id="KW-0472">Membrane</keyword>
<dbReference type="InterPro" id="IPR015946">
    <property type="entry name" value="KH_dom-like_a/b"/>
</dbReference>
<keyword evidence="5" id="KW-1133">Transmembrane helix</keyword>
<dbReference type="SUPFAM" id="SSF109604">
    <property type="entry name" value="HD-domain/PDEase-like"/>
    <property type="match status" value="1"/>
</dbReference>
<evidence type="ECO:0000256" key="3">
    <source>
        <dbReference type="ARBA" id="ARBA00022801"/>
    </source>
</evidence>
<keyword evidence="7" id="KW-0175">Coiled coil</keyword>
<keyword evidence="3 5" id="KW-0378">Hydrolase</keyword>
<dbReference type="SMART" id="SM00471">
    <property type="entry name" value="HDc"/>
    <property type="match status" value="1"/>
</dbReference>
<dbReference type="InterPro" id="IPR004088">
    <property type="entry name" value="KH_dom_type_1"/>
</dbReference>
<dbReference type="InterPro" id="IPR017705">
    <property type="entry name" value="Ribonuclease_Y"/>
</dbReference>
<name>A0A1F8DLQ4_9BACT</name>
<dbReference type="SUPFAM" id="SSF54791">
    <property type="entry name" value="Eukaryotic type KH-domain (KH-domain type I)"/>
    <property type="match status" value="1"/>
</dbReference>
<comment type="subcellular location">
    <subcellularLocation>
        <location evidence="5">Cell membrane</location>
        <topology evidence="5">Single-pass membrane protein</topology>
    </subcellularLocation>
</comment>
<dbReference type="GO" id="GO:0004521">
    <property type="term" value="F:RNA endonuclease activity"/>
    <property type="evidence" value="ECO:0007669"/>
    <property type="project" value="UniProtKB-UniRule"/>
</dbReference>
<dbReference type="PROSITE" id="PS50084">
    <property type="entry name" value="KH_TYPE_1"/>
    <property type="match status" value="1"/>
</dbReference>
<dbReference type="SMART" id="SM00322">
    <property type="entry name" value="KH"/>
    <property type="match status" value="1"/>
</dbReference>
<comment type="caution">
    <text evidence="9">The sequence shown here is derived from an EMBL/GenBank/DDBJ whole genome shotgun (WGS) entry which is preliminary data.</text>
</comment>
<proteinExistence type="inferred from homology"/>
<feature type="transmembrane region" description="Helical" evidence="5">
    <location>
        <begin position="6"/>
        <end position="23"/>
    </location>
</feature>
<dbReference type="InterPro" id="IPR004087">
    <property type="entry name" value="KH_dom"/>
</dbReference>
<evidence type="ECO:0000256" key="4">
    <source>
        <dbReference type="ARBA" id="ARBA00022884"/>
    </source>
</evidence>
<feature type="coiled-coil region" evidence="7">
    <location>
        <begin position="32"/>
        <end position="85"/>
    </location>
</feature>
<keyword evidence="4 5" id="KW-0694">RNA-binding</keyword>
<dbReference type="InterPro" id="IPR036612">
    <property type="entry name" value="KH_dom_type_1_sf"/>
</dbReference>
<dbReference type="CDD" id="cd22431">
    <property type="entry name" value="KH-I_RNaseY"/>
    <property type="match status" value="1"/>
</dbReference>
<dbReference type="Pfam" id="PF00013">
    <property type="entry name" value="KH_1"/>
    <property type="match status" value="1"/>
</dbReference>
<evidence type="ECO:0000256" key="6">
    <source>
        <dbReference type="NCBIfam" id="TIGR03319"/>
    </source>
</evidence>
<feature type="domain" description="HD" evidence="8">
    <location>
        <begin position="324"/>
        <end position="417"/>
    </location>
</feature>
<dbReference type="AlphaFoldDB" id="A0A1F8DLQ4"/>
<dbReference type="EC" id="3.1.-.-" evidence="5 6"/>
<dbReference type="NCBIfam" id="TIGR03319">
    <property type="entry name" value="RNase_Y"/>
    <property type="match status" value="1"/>
</dbReference>
<dbReference type="PANTHER" id="PTHR12826">
    <property type="entry name" value="RIBONUCLEASE Y"/>
    <property type="match status" value="1"/>
</dbReference>
<comment type="function">
    <text evidence="5">Endoribonuclease that initiates mRNA decay.</text>
</comment>
<evidence type="ECO:0000256" key="2">
    <source>
        <dbReference type="ARBA" id="ARBA00022759"/>
    </source>
</evidence>
<accession>A0A1F8DLQ4</accession>
<sequence>MIYQNPLFWAGLIILGAIAGYFIRQTIASKNLNSVEQKIKRQIEESKAKAQEIILEAQEKATGVLEEVKKAEKEGKIQLGKLEERLLKKEEYLDTQSSELRHREEKSLQDIEKLKTAKAEVDELKQKIVSELEKVSGMSAGQAKDFLLKNAQEIHQGELVSALSKMDKERREEIERKSLDIMTTAMQRYARSHVSDVTTSIFTLNDEDLKGKIIGREGRNIRALERATGVEFMIDETPESIVISSFDPIRREVAKMALQKLVKDGRIQPAKIEEKVEEAKQELSKKIIELGEGAAYEAGVYDLPREIIQLLGRLHFRLSYGQNVLTHSIETSYLAAMIASELGQNVEVAKKAALLHDIGKAIDHEVQGSHVDLGRKILQKYGVSEEIIRAMEAHHEEYPFASPEAYIIAAADALSASRPGARRDTLENYLKRLGDLEKIATGFEGVKTAYAISAGRELRIFVIPEKIDDFKAFQLAREIANKIESELKYPGEIKVNVIREVKAVEYAK</sequence>
<dbReference type="GO" id="GO:0003723">
    <property type="term" value="F:RNA binding"/>
    <property type="evidence" value="ECO:0007669"/>
    <property type="project" value="UniProtKB-UniRule"/>
</dbReference>
<dbReference type="GO" id="GO:0016787">
    <property type="term" value="F:hydrolase activity"/>
    <property type="evidence" value="ECO:0007669"/>
    <property type="project" value="UniProtKB-KW"/>
</dbReference>
<protein>
    <recommendedName>
        <fullName evidence="5 6">Ribonuclease Y</fullName>
        <shortName evidence="5">RNase Y</shortName>
        <ecNumber evidence="5 6">3.1.-.-</ecNumber>
    </recommendedName>
</protein>
<dbReference type="InterPro" id="IPR022711">
    <property type="entry name" value="RNase_Y_N"/>
</dbReference>
<dbReference type="PANTHER" id="PTHR12826:SF15">
    <property type="entry name" value="RIBONUCLEASE Y"/>
    <property type="match status" value="1"/>
</dbReference>
<keyword evidence="2 5" id="KW-0255">Endonuclease</keyword>
<dbReference type="InterPro" id="IPR006675">
    <property type="entry name" value="HDIG_dom"/>
</dbReference>
<dbReference type="EMBL" id="MGIO01000023">
    <property type="protein sequence ID" value="OGM89561.1"/>
    <property type="molecule type" value="Genomic_DNA"/>
</dbReference>
<evidence type="ECO:0000256" key="5">
    <source>
        <dbReference type="HAMAP-Rule" id="MF_00335"/>
    </source>
</evidence>
<evidence type="ECO:0000259" key="8">
    <source>
        <dbReference type="PROSITE" id="PS51831"/>
    </source>
</evidence>
<evidence type="ECO:0000313" key="10">
    <source>
        <dbReference type="Proteomes" id="UP000182002"/>
    </source>
</evidence>
<dbReference type="PROSITE" id="PS51831">
    <property type="entry name" value="HD"/>
    <property type="match status" value="1"/>
</dbReference>
<dbReference type="NCBIfam" id="TIGR00277">
    <property type="entry name" value="HDIG"/>
    <property type="match status" value="1"/>
</dbReference>